<dbReference type="RefSeq" id="WP_208499349.1">
    <property type="nucleotide sequence ID" value="NZ_JAGFOA010000001.1"/>
</dbReference>
<dbReference type="AlphaFoldDB" id="A0A939QNI7"/>
<evidence type="ECO:0000313" key="3">
    <source>
        <dbReference type="Proteomes" id="UP000680132"/>
    </source>
</evidence>
<dbReference type="Pfam" id="PF00480">
    <property type="entry name" value="ROK"/>
    <property type="match status" value="1"/>
</dbReference>
<comment type="caution">
    <text evidence="2">The sequence shown here is derived from an EMBL/GenBank/DDBJ whole genome shotgun (WGS) entry which is preliminary data.</text>
</comment>
<comment type="similarity">
    <text evidence="1">Belongs to the ROK (NagC/XylR) family.</text>
</comment>
<dbReference type="Proteomes" id="UP000680132">
    <property type="component" value="Unassembled WGS sequence"/>
</dbReference>
<dbReference type="InterPro" id="IPR000600">
    <property type="entry name" value="ROK"/>
</dbReference>
<gene>
    <name evidence="2" type="ORF">J5V96_00525</name>
</gene>
<dbReference type="InterPro" id="IPR043129">
    <property type="entry name" value="ATPase_NBD"/>
</dbReference>
<dbReference type="PANTHER" id="PTHR18964">
    <property type="entry name" value="ROK (REPRESSOR, ORF, KINASE) FAMILY"/>
    <property type="match status" value="1"/>
</dbReference>
<sequence length="315" mass="31629">MPDVVLAVDLGGTNTRVALVDRHREVRATASGPTPGAAGAEAIVTTIVGLAVGLLEANPSSRLFGLGVASAGVVDRARGVIVSSTDTLAGWAGTPLARWLREGMGERLPAGAAIEIQNDVDAHAWGEFRFGAARGASSALVVAVGTGIGAGVIVEGRPLRGARHVAGEIAHLPAPGAESFRCPCGRRGHLEAIGSGVGLHRLYLAAGGDPAVADAKQVVARAARDEIAAAAIARSATAVGRALAGAVSLLDPELVVVTGGVADIGESWWSPMRAAYLAEAIDALQDVELRAGSAGGHAALRGAADAVWEQIEGTA</sequence>
<accession>A0A939QNI7</accession>
<protein>
    <submittedName>
        <fullName evidence="2">ROK family protein</fullName>
    </submittedName>
</protein>
<reference evidence="2" key="1">
    <citation type="submission" date="2021-03" db="EMBL/GenBank/DDBJ databases">
        <title>Microbacterium sp. nov., a novel actinobacterium isolated from cow dung.</title>
        <authorList>
            <person name="Zhang L."/>
        </authorList>
    </citation>
    <scope>NUCLEOTIDE SEQUENCE</scope>
    <source>
        <strain evidence="2">NEAU-LLB</strain>
    </source>
</reference>
<name>A0A939QNI7_9MICO</name>
<proteinExistence type="inferred from homology"/>
<evidence type="ECO:0000256" key="1">
    <source>
        <dbReference type="ARBA" id="ARBA00006479"/>
    </source>
</evidence>
<dbReference type="SUPFAM" id="SSF53067">
    <property type="entry name" value="Actin-like ATPase domain"/>
    <property type="match status" value="1"/>
</dbReference>
<keyword evidence="3" id="KW-1185">Reference proteome</keyword>
<dbReference type="PANTHER" id="PTHR18964:SF169">
    <property type="entry name" value="N-ACETYLMANNOSAMINE KINASE"/>
    <property type="match status" value="1"/>
</dbReference>
<dbReference type="Gene3D" id="3.30.420.40">
    <property type="match status" value="2"/>
</dbReference>
<evidence type="ECO:0000313" key="2">
    <source>
        <dbReference type="EMBL" id="MBO3661988.1"/>
    </source>
</evidence>
<organism evidence="2 3">
    <name type="scientific">Microbacterium stercoris</name>
    <dbReference type="NCBI Taxonomy" id="2820289"/>
    <lineage>
        <taxon>Bacteria</taxon>
        <taxon>Bacillati</taxon>
        <taxon>Actinomycetota</taxon>
        <taxon>Actinomycetes</taxon>
        <taxon>Micrococcales</taxon>
        <taxon>Microbacteriaceae</taxon>
        <taxon>Microbacterium</taxon>
    </lineage>
</organism>
<dbReference type="EMBL" id="JAGFOA010000001">
    <property type="protein sequence ID" value="MBO3661988.1"/>
    <property type="molecule type" value="Genomic_DNA"/>
</dbReference>